<proteinExistence type="predicted"/>
<dbReference type="EMBL" id="UINC01172879">
    <property type="protein sequence ID" value="SVD78182.1"/>
    <property type="molecule type" value="Genomic_DNA"/>
</dbReference>
<organism evidence="1">
    <name type="scientific">marine metagenome</name>
    <dbReference type="NCBI Taxonomy" id="408172"/>
    <lineage>
        <taxon>unclassified sequences</taxon>
        <taxon>metagenomes</taxon>
        <taxon>ecological metagenomes</taxon>
    </lineage>
</organism>
<sequence length="23" mass="2186">EHTVALTAAGPSILTLPAVGAPV</sequence>
<protein>
    <submittedName>
        <fullName evidence="1">Uncharacterized protein</fullName>
    </submittedName>
</protein>
<reference evidence="1" key="1">
    <citation type="submission" date="2018-05" db="EMBL/GenBank/DDBJ databases">
        <authorList>
            <person name="Lanie J.A."/>
            <person name="Ng W.-L."/>
            <person name="Kazmierczak K.M."/>
            <person name="Andrzejewski T.M."/>
            <person name="Davidsen T.M."/>
            <person name="Wayne K.J."/>
            <person name="Tettelin H."/>
            <person name="Glass J.I."/>
            <person name="Rusch D."/>
            <person name="Podicherti R."/>
            <person name="Tsui H.-C.T."/>
            <person name="Winkler M.E."/>
        </authorList>
    </citation>
    <scope>NUCLEOTIDE SEQUENCE</scope>
</reference>
<feature type="non-terminal residue" evidence="1">
    <location>
        <position position="1"/>
    </location>
</feature>
<accession>A0A382Y4A7</accession>
<gene>
    <name evidence="1" type="ORF">METZ01_LOCUS431036</name>
</gene>
<evidence type="ECO:0000313" key="1">
    <source>
        <dbReference type="EMBL" id="SVD78182.1"/>
    </source>
</evidence>
<dbReference type="AlphaFoldDB" id="A0A382Y4A7"/>
<name>A0A382Y4A7_9ZZZZ</name>